<reference evidence="8 9" key="1">
    <citation type="submission" date="2024-03" db="EMBL/GenBank/DDBJ databases">
        <title>A high-quality draft genome sequence of Diaporthe vaccinii, a causative agent of upright dieback and viscid rot disease in cranberry plants.</title>
        <authorList>
            <person name="Sarrasin M."/>
            <person name="Lang B.F."/>
            <person name="Burger G."/>
        </authorList>
    </citation>
    <scope>NUCLEOTIDE SEQUENCE [LARGE SCALE GENOMIC DNA]</scope>
    <source>
        <strain evidence="8 9">IS7</strain>
    </source>
</reference>
<evidence type="ECO:0000313" key="9">
    <source>
        <dbReference type="Proteomes" id="UP001600888"/>
    </source>
</evidence>
<keyword evidence="5" id="KW-0560">Oxidoreductase</keyword>
<dbReference type="Proteomes" id="UP001600888">
    <property type="component" value="Unassembled WGS sequence"/>
</dbReference>
<keyword evidence="4" id="KW-0862">Zinc</keyword>
<dbReference type="PANTHER" id="PTHR30096:SF0">
    <property type="entry name" value="4,5-DOPA DIOXYGENASE EXTRADIOL-LIKE PROTEIN"/>
    <property type="match status" value="1"/>
</dbReference>
<comment type="cofactor">
    <cofactor evidence="1">
        <name>Zn(2+)</name>
        <dbReference type="ChEBI" id="CHEBI:29105"/>
    </cofactor>
</comment>
<evidence type="ECO:0000256" key="4">
    <source>
        <dbReference type="ARBA" id="ARBA00022833"/>
    </source>
</evidence>
<feature type="transmembrane region" description="Helical" evidence="6">
    <location>
        <begin position="7"/>
        <end position="28"/>
    </location>
</feature>
<proteinExistence type="inferred from homology"/>
<dbReference type="InterPro" id="IPR014436">
    <property type="entry name" value="Extradiol_dOase_DODA"/>
</dbReference>
<organism evidence="8 9">
    <name type="scientific">Diaporthe vaccinii</name>
    <dbReference type="NCBI Taxonomy" id="105482"/>
    <lineage>
        <taxon>Eukaryota</taxon>
        <taxon>Fungi</taxon>
        <taxon>Dikarya</taxon>
        <taxon>Ascomycota</taxon>
        <taxon>Pezizomycotina</taxon>
        <taxon>Sordariomycetes</taxon>
        <taxon>Sordariomycetidae</taxon>
        <taxon>Diaporthales</taxon>
        <taxon>Diaporthaceae</taxon>
        <taxon>Diaporthe</taxon>
        <taxon>Diaporthe eres species complex</taxon>
    </lineage>
</organism>
<comment type="caution">
    <text evidence="8">The sequence shown here is derived from an EMBL/GenBank/DDBJ whole genome shotgun (WGS) entry which is preliminary data.</text>
</comment>
<keyword evidence="6" id="KW-0812">Transmembrane</keyword>
<gene>
    <name evidence="8" type="ORF">FJTKL_09200</name>
</gene>
<dbReference type="PANTHER" id="PTHR30096">
    <property type="entry name" value="4,5-DOPA DIOXYGENASE EXTRADIOL-LIKE PROTEIN"/>
    <property type="match status" value="1"/>
</dbReference>
<evidence type="ECO:0000259" key="7">
    <source>
        <dbReference type="Pfam" id="PF02900"/>
    </source>
</evidence>
<evidence type="ECO:0000256" key="2">
    <source>
        <dbReference type="ARBA" id="ARBA00007581"/>
    </source>
</evidence>
<dbReference type="SUPFAM" id="SSF53213">
    <property type="entry name" value="LigB-like"/>
    <property type="match status" value="1"/>
</dbReference>
<accession>A0ABR4ENE6</accession>
<keyword evidence="6" id="KW-1133">Transmembrane helix</keyword>
<evidence type="ECO:0000313" key="8">
    <source>
        <dbReference type="EMBL" id="KAL2283952.1"/>
    </source>
</evidence>
<evidence type="ECO:0000256" key="5">
    <source>
        <dbReference type="ARBA" id="ARBA00023002"/>
    </source>
</evidence>
<name>A0ABR4ENE6_9PEZI</name>
<dbReference type="EMBL" id="JBAWTH010000039">
    <property type="protein sequence ID" value="KAL2283952.1"/>
    <property type="molecule type" value="Genomic_DNA"/>
</dbReference>
<dbReference type="CDD" id="cd07363">
    <property type="entry name" value="45_DOPA_Dioxygenase"/>
    <property type="match status" value="1"/>
</dbReference>
<evidence type="ECO:0000256" key="1">
    <source>
        <dbReference type="ARBA" id="ARBA00001947"/>
    </source>
</evidence>
<feature type="domain" description="Extradiol ring-cleavage dioxygenase class III enzyme subunit B" evidence="7">
    <location>
        <begin position="68"/>
        <end position="316"/>
    </location>
</feature>
<dbReference type="Pfam" id="PF02900">
    <property type="entry name" value="LigB"/>
    <property type="match status" value="1"/>
</dbReference>
<keyword evidence="9" id="KW-1185">Reference proteome</keyword>
<protein>
    <recommendedName>
        <fullName evidence="7">Extradiol ring-cleavage dioxygenase class III enzyme subunit B domain-containing protein</fullName>
    </recommendedName>
</protein>
<keyword evidence="3" id="KW-0479">Metal-binding</keyword>
<evidence type="ECO:0000256" key="6">
    <source>
        <dbReference type="SAM" id="Phobius"/>
    </source>
</evidence>
<dbReference type="InterPro" id="IPR004183">
    <property type="entry name" value="Xdiol_dOase_suB"/>
</dbReference>
<dbReference type="Gene3D" id="3.40.830.10">
    <property type="entry name" value="LigB-like"/>
    <property type="match status" value="1"/>
</dbReference>
<evidence type="ECO:0000256" key="3">
    <source>
        <dbReference type="ARBA" id="ARBA00022723"/>
    </source>
</evidence>
<keyword evidence="6" id="KW-0472">Membrane</keyword>
<sequence length="337" mass="36765">MAASGPLRVVVVIISIAVALVAAFYASLLPELLLPSQVSKAAAALSSLRSKAGLPTTNVTMASRPPVYFFSHGGPDVMYNKEHAVYPVLQNIGKEITQKVRPKAVVVFSAHWQAKPDLIQVNNVVENDLIYDFYGFPDYMYEAKYPSRGDPALASIILNMLSSAGIKSEGVRRGLDHGVWAGFHVAFDPVENPLDVPLVQVSLFKSEDPDQHYRLGQAVASLRDEGVVIIGAGMSVHNLRDMWDVMTSDDPTRPLPYAVSFDNALKEAVEAPVERRQMMLAGVCGRSDAKQAHPWMDHLMPVHVAAGAAGLDVGEQIWTLQEGNFAWAQYRFGQPAT</sequence>
<comment type="similarity">
    <text evidence="2">Belongs to the DODA-type extradiol aromatic ring-opening dioxygenase family.</text>
</comment>